<proteinExistence type="inferred from homology"/>
<evidence type="ECO:0000313" key="12">
    <source>
        <dbReference type="EMBL" id="MBI5168117.1"/>
    </source>
</evidence>
<protein>
    <recommendedName>
        <fullName evidence="2 10">FAD:protein FMN transferase</fullName>
        <ecNumber evidence="1 10">2.7.1.180</ecNumber>
    </recommendedName>
    <alternativeName>
        <fullName evidence="8 10">Flavin transferase</fullName>
    </alternativeName>
</protein>
<dbReference type="AlphaFoldDB" id="A0A933W777"/>
<evidence type="ECO:0000256" key="10">
    <source>
        <dbReference type="PIRNR" id="PIRNR006268"/>
    </source>
</evidence>
<dbReference type="SUPFAM" id="SSF143631">
    <property type="entry name" value="ApbE-like"/>
    <property type="match status" value="1"/>
</dbReference>
<comment type="catalytic activity">
    <reaction evidence="9 10">
        <text>L-threonyl-[protein] + FAD = FMN-L-threonyl-[protein] + AMP + H(+)</text>
        <dbReference type="Rhea" id="RHEA:36847"/>
        <dbReference type="Rhea" id="RHEA-COMP:11060"/>
        <dbReference type="Rhea" id="RHEA-COMP:11061"/>
        <dbReference type="ChEBI" id="CHEBI:15378"/>
        <dbReference type="ChEBI" id="CHEBI:30013"/>
        <dbReference type="ChEBI" id="CHEBI:57692"/>
        <dbReference type="ChEBI" id="CHEBI:74257"/>
        <dbReference type="ChEBI" id="CHEBI:456215"/>
        <dbReference type="EC" id="2.7.1.180"/>
    </reaction>
</comment>
<evidence type="ECO:0000256" key="11">
    <source>
        <dbReference type="PIRSR" id="PIRSR006268-2"/>
    </source>
</evidence>
<dbReference type="PIRSF" id="PIRSF006268">
    <property type="entry name" value="ApbE"/>
    <property type="match status" value="1"/>
</dbReference>
<evidence type="ECO:0000256" key="3">
    <source>
        <dbReference type="ARBA" id="ARBA00022630"/>
    </source>
</evidence>
<evidence type="ECO:0000256" key="5">
    <source>
        <dbReference type="ARBA" id="ARBA00022723"/>
    </source>
</evidence>
<evidence type="ECO:0000256" key="7">
    <source>
        <dbReference type="ARBA" id="ARBA00022842"/>
    </source>
</evidence>
<evidence type="ECO:0000313" key="13">
    <source>
        <dbReference type="Proteomes" id="UP000696931"/>
    </source>
</evidence>
<dbReference type="Gene3D" id="3.10.520.10">
    <property type="entry name" value="ApbE-like domains"/>
    <property type="match status" value="1"/>
</dbReference>
<dbReference type="PANTHER" id="PTHR30040">
    <property type="entry name" value="THIAMINE BIOSYNTHESIS LIPOPROTEIN APBE"/>
    <property type="match status" value="1"/>
</dbReference>
<comment type="cofactor">
    <cofactor evidence="11">
        <name>Mg(2+)</name>
        <dbReference type="ChEBI" id="CHEBI:18420"/>
    </cofactor>
    <cofactor evidence="11">
        <name>Mn(2+)</name>
        <dbReference type="ChEBI" id="CHEBI:29035"/>
    </cofactor>
    <text evidence="11">Magnesium. Can also use manganese.</text>
</comment>
<dbReference type="EC" id="2.7.1.180" evidence="1 10"/>
<dbReference type="InterPro" id="IPR003374">
    <property type="entry name" value="ApbE-like_sf"/>
</dbReference>
<dbReference type="PROSITE" id="PS51318">
    <property type="entry name" value="TAT"/>
    <property type="match status" value="1"/>
</dbReference>
<dbReference type="Proteomes" id="UP000696931">
    <property type="component" value="Unassembled WGS sequence"/>
</dbReference>
<evidence type="ECO:0000256" key="1">
    <source>
        <dbReference type="ARBA" id="ARBA00011955"/>
    </source>
</evidence>
<keyword evidence="7 10" id="KW-0460">Magnesium</keyword>
<dbReference type="GO" id="GO:0046872">
    <property type="term" value="F:metal ion binding"/>
    <property type="evidence" value="ECO:0007669"/>
    <property type="project" value="UniProtKB-UniRule"/>
</dbReference>
<organism evidence="12 13">
    <name type="scientific">Eiseniibacteriota bacterium</name>
    <dbReference type="NCBI Taxonomy" id="2212470"/>
    <lineage>
        <taxon>Bacteria</taxon>
        <taxon>Candidatus Eiseniibacteriota</taxon>
    </lineage>
</organism>
<keyword evidence="5 10" id="KW-0479">Metal-binding</keyword>
<reference evidence="12" key="1">
    <citation type="submission" date="2020-07" db="EMBL/GenBank/DDBJ databases">
        <title>Huge and variable diversity of episymbiotic CPR bacteria and DPANN archaea in groundwater ecosystems.</title>
        <authorList>
            <person name="He C.Y."/>
            <person name="Keren R."/>
            <person name="Whittaker M."/>
            <person name="Farag I.F."/>
            <person name="Doudna J."/>
            <person name="Cate J.H.D."/>
            <person name="Banfield J.F."/>
        </authorList>
    </citation>
    <scope>NUCLEOTIDE SEQUENCE</scope>
    <source>
        <strain evidence="12">NC_groundwater_1813_Pr3_B-0.1um_71_17</strain>
    </source>
</reference>
<sequence>MDAKRNARALILLPKDTPTGTLSRRRFLLSLGLLAGAGLTAPSLSRHFTRANERIESSRSVLGTWARIVAQHPDSRVADRAISRAWAAIAQVDAQMSIHRADSELSRVNAAAGEGAVKVSDDLIEVLERSRARAAVCGGVLDPTVLPLMRLYGFYRSGRSHLPTDRELRAALDVTGVRHLQIDRAAGTVALTRAGAALDLGSIGKGWAVDRAVAAMRAEGVESGLVDVGRNVYGIGRPSDDSDGWAVGVLHPVTGQVDHVFHLRDSAVATSGNYEQWTTLDGVRVGHLLDAKLGRPANPRSSASVLARTGTDSDAGSSLAFLAGAPAEQAITNLLATHYIG</sequence>
<feature type="binding site" evidence="11">
    <location>
        <position position="314"/>
    </location>
    <ligand>
        <name>Mg(2+)</name>
        <dbReference type="ChEBI" id="CHEBI:18420"/>
    </ligand>
</feature>
<name>A0A933W777_UNCEI</name>
<dbReference type="EMBL" id="JACRIW010000012">
    <property type="protein sequence ID" value="MBI5168117.1"/>
    <property type="molecule type" value="Genomic_DNA"/>
</dbReference>
<evidence type="ECO:0000256" key="9">
    <source>
        <dbReference type="ARBA" id="ARBA00048540"/>
    </source>
</evidence>
<evidence type="ECO:0000256" key="6">
    <source>
        <dbReference type="ARBA" id="ARBA00022827"/>
    </source>
</evidence>
<feature type="binding site" evidence="11">
    <location>
        <position position="202"/>
    </location>
    <ligand>
        <name>Mg(2+)</name>
        <dbReference type="ChEBI" id="CHEBI:18420"/>
    </ligand>
</feature>
<dbReference type="Pfam" id="PF02424">
    <property type="entry name" value="ApbE"/>
    <property type="match status" value="1"/>
</dbReference>
<evidence type="ECO:0000256" key="2">
    <source>
        <dbReference type="ARBA" id="ARBA00016337"/>
    </source>
</evidence>
<comment type="caution">
    <text evidence="12">The sequence shown here is derived from an EMBL/GenBank/DDBJ whole genome shotgun (WGS) entry which is preliminary data.</text>
</comment>
<dbReference type="PANTHER" id="PTHR30040:SF2">
    <property type="entry name" value="FAD:PROTEIN FMN TRANSFERASE"/>
    <property type="match status" value="1"/>
</dbReference>
<evidence type="ECO:0000256" key="4">
    <source>
        <dbReference type="ARBA" id="ARBA00022679"/>
    </source>
</evidence>
<feature type="binding site" evidence="11">
    <location>
        <position position="318"/>
    </location>
    <ligand>
        <name>Mg(2+)</name>
        <dbReference type="ChEBI" id="CHEBI:18420"/>
    </ligand>
</feature>
<evidence type="ECO:0000256" key="8">
    <source>
        <dbReference type="ARBA" id="ARBA00031306"/>
    </source>
</evidence>
<keyword evidence="4 10" id="KW-0808">Transferase</keyword>
<dbReference type="InterPro" id="IPR006311">
    <property type="entry name" value="TAT_signal"/>
</dbReference>
<comment type="similarity">
    <text evidence="10">Belongs to the ApbE family.</text>
</comment>
<dbReference type="GO" id="GO:0016740">
    <property type="term" value="F:transferase activity"/>
    <property type="evidence" value="ECO:0007669"/>
    <property type="project" value="UniProtKB-UniRule"/>
</dbReference>
<accession>A0A933W777</accession>
<keyword evidence="3 10" id="KW-0285">Flavoprotein</keyword>
<gene>
    <name evidence="12" type="ORF">HZA61_01375</name>
</gene>
<dbReference type="InterPro" id="IPR024932">
    <property type="entry name" value="ApbE"/>
</dbReference>
<keyword evidence="6 10" id="KW-0274">FAD</keyword>